<gene>
    <name evidence="2" type="ORF">COW36_19270</name>
</gene>
<dbReference type="AlphaFoldDB" id="A0A2M7G0D9"/>
<dbReference type="Proteomes" id="UP000231019">
    <property type="component" value="Unassembled WGS sequence"/>
</dbReference>
<dbReference type="SMART" id="SM00327">
    <property type="entry name" value="VWA"/>
    <property type="match status" value="1"/>
</dbReference>
<organism evidence="2 3">
    <name type="scientific">bacterium (Candidatus Blackallbacteria) CG17_big_fil_post_rev_8_21_14_2_50_48_46</name>
    <dbReference type="NCBI Taxonomy" id="2014261"/>
    <lineage>
        <taxon>Bacteria</taxon>
        <taxon>Candidatus Blackallbacteria</taxon>
    </lineage>
</organism>
<dbReference type="Gene3D" id="3.40.50.410">
    <property type="entry name" value="von Willebrand factor, type A domain"/>
    <property type="match status" value="1"/>
</dbReference>
<dbReference type="InterPro" id="IPR036465">
    <property type="entry name" value="vWFA_dom_sf"/>
</dbReference>
<dbReference type="InterPro" id="IPR002035">
    <property type="entry name" value="VWF_A"/>
</dbReference>
<dbReference type="Pfam" id="PF13519">
    <property type="entry name" value="VWA_2"/>
    <property type="match status" value="1"/>
</dbReference>
<name>A0A2M7G0D9_9BACT</name>
<dbReference type="PANTHER" id="PTHR41248">
    <property type="entry name" value="NORD PROTEIN"/>
    <property type="match status" value="1"/>
</dbReference>
<dbReference type="CDD" id="cd01454">
    <property type="entry name" value="vWA_norD_type"/>
    <property type="match status" value="1"/>
</dbReference>
<evidence type="ECO:0000313" key="3">
    <source>
        <dbReference type="Proteomes" id="UP000231019"/>
    </source>
</evidence>
<dbReference type="EMBL" id="PFFQ01000054">
    <property type="protein sequence ID" value="PIW15064.1"/>
    <property type="molecule type" value="Genomic_DNA"/>
</dbReference>
<reference evidence="2 3" key="1">
    <citation type="submission" date="2017-09" db="EMBL/GenBank/DDBJ databases">
        <title>Depth-based differentiation of microbial function through sediment-hosted aquifers and enrichment of novel symbionts in the deep terrestrial subsurface.</title>
        <authorList>
            <person name="Probst A.J."/>
            <person name="Ladd B."/>
            <person name="Jarett J.K."/>
            <person name="Geller-Mcgrath D.E."/>
            <person name="Sieber C.M."/>
            <person name="Emerson J.B."/>
            <person name="Anantharaman K."/>
            <person name="Thomas B.C."/>
            <person name="Malmstrom R."/>
            <person name="Stieglmeier M."/>
            <person name="Klingl A."/>
            <person name="Woyke T."/>
            <person name="Ryan C.M."/>
            <person name="Banfield J.F."/>
        </authorList>
    </citation>
    <scope>NUCLEOTIDE SEQUENCE [LARGE SCALE GENOMIC DNA]</scope>
    <source>
        <strain evidence="2">CG17_big_fil_post_rev_8_21_14_2_50_48_46</strain>
    </source>
</reference>
<proteinExistence type="predicted"/>
<dbReference type="SUPFAM" id="SSF53300">
    <property type="entry name" value="vWA-like"/>
    <property type="match status" value="1"/>
</dbReference>
<feature type="domain" description="VWFA" evidence="1">
    <location>
        <begin position="393"/>
        <end position="578"/>
    </location>
</feature>
<evidence type="ECO:0000313" key="2">
    <source>
        <dbReference type="EMBL" id="PIW15064.1"/>
    </source>
</evidence>
<evidence type="ECO:0000259" key="1">
    <source>
        <dbReference type="PROSITE" id="PS50234"/>
    </source>
</evidence>
<protein>
    <recommendedName>
        <fullName evidence="1">VWFA domain-containing protein</fullName>
    </recommendedName>
</protein>
<dbReference type="PROSITE" id="PS50234">
    <property type="entry name" value="VWFA"/>
    <property type="match status" value="1"/>
</dbReference>
<dbReference type="InterPro" id="IPR051928">
    <property type="entry name" value="NorD/CobT"/>
</dbReference>
<comment type="caution">
    <text evidence="2">The sequence shown here is derived from an EMBL/GenBank/DDBJ whole genome shotgun (WGS) entry which is preliminary data.</text>
</comment>
<accession>A0A2M7G0D9</accession>
<sequence length="581" mass="67406">MDWDQLLFKKTWNWLASFKPGSETSTNVLELEKIHTRLTLIARMLCEAHVEILRAEQEGGVRGNILYLPASVSLAASVEDNLLFYLFRVCYLSIQRELNLNWQDTQNHDLKLSRQKAKEVSPQILKQLYQRFPGMAEPFQALIQTLNSQAETEAAQALLWGHWMESENPTDRIQAHTSQNLPEGHTGEMTSRQAPAREQIEIEAMDKEAMQAYTLQHQFEKVETLEEFQGTWRDADGSDELDAHADALQEVDLRKLTRSDDTAHSVLQAEFISSISVPDVEDSRWQGHCLSYDEWDTRKRAYRRDWCKVYPRFQHEKDLEYYQQTLQDHGRVLNHLRKRFSMQFNAWQTVRRQTQGEEPDYEALVENFAERFAGRTPSEKIYLSQRKKRREVSLILLMDLSLSSDGYTGGQRVLDVEKKAVILFSELLSEWGDRFQIDGFASHTRNQCEYLILKSFNENWGQASARVGAVEPRGYTRIGPALRHATSLLEKEQSRSRWILLLSDGKPNDYDRYEGQYGLADVRQAIQEARSKRVQIYALAIESLARNYLPMMLGQGGYRILPRPELLPEALTDFYGRLIKS</sequence>
<dbReference type="PANTHER" id="PTHR41248:SF1">
    <property type="entry name" value="NORD PROTEIN"/>
    <property type="match status" value="1"/>
</dbReference>